<dbReference type="SUPFAM" id="SSF52172">
    <property type="entry name" value="CheY-like"/>
    <property type="match status" value="1"/>
</dbReference>
<dbReference type="OrthoDB" id="1646880at2"/>
<dbReference type="InterPro" id="IPR007492">
    <property type="entry name" value="LytTR_DNA-bd_dom"/>
</dbReference>
<evidence type="ECO:0000259" key="2">
    <source>
        <dbReference type="PROSITE" id="PS50110"/>
    </source>
</evidence>
<dbReference type="GO" id="GO:0000156">
    <property type="term" value="F:phosphorelay response regulator activity"/>
    <property type="evidence" value="ECO:0007669"/>
    <property type="project" value="InterPro"/>
</dbReference>
<organism evidence="4 5">
    <name type="scientific">Spirosoma endophyticum</name>
    <dbReference type="NCBI Taxonomy" id="662367"/>
    <lineage>
        <taxon>Bacteria</taxon>
        <taxon>Pseudomonadati</taxon>
        <taxon>Bacteroidota</taxon>
        <taxon>Cytophagia</taxon>
        <taxon>Cytophagales</taxon>
        <taxon>Cytophagaceae</taxon>
        <taxon>Spirosoma</taxon>
    </lineage>
</organism>
<keyword evidence="1" id="KW-0597">Phosphoprotein</keyword>
<gene>
    <name evidence="4" type="ORF">SAMN05216167_11769</name>
</gene>
<proteinExistence type="predicted"/>
<dbReference type="SMART" id="SM00850">
    <property type="entry name" value="LytTR"/>
    <property type="match status" value="1"/>
</dbReference>
<dbReference type="EMBL" id="FOLQ01000017">
    <property type="protein sequence ID" value="SFE66986.1"/>
    <property type="molecule type" value="Genomic_DNA"/>
</dbReference>
<dbReference type="GO" id="GO:0003677">
    <property type="term" value="F:DNA binding"/>
    <property type="evidence" value="ECO:0007669"/>
    <property type="project" value="InterPro"/>
</dbReference>
<dbReference type="Gene3D" id="2.40.50.1020">
    <property type="entry name" value="LytTr DNA-binding domain"/>
    <property type="match status" value="1"/>
</dbReference>
<dbReference type="InterPro" id="IPR001789">
    <property type="entry name" value="Sig_transdc_resp-reg_receiver"/>
</dbReference>
<protein>
    <submittedName>
        <fullName evidence="4">Two component transcriptional regulator, LytTR family</fullName>
    </submittedName>
</protein>
<dbReference type="PROSITE" id="PS50930">
    <property type="entry name" value="HTH_LYTTR"/>
    <property type="match status" value="1"/>
</dbReference>
<keyword evidence="5" id="KW-1185">Reference proteome</keyword>
<dbReference type="PROSITE" id="PS50110">
    <property type="entry name" value="RESPONSE_REGULATORY"/>
    <property type="match status" value="1"/>
</dbReference>
<evidence type="ECO:0000313" key="5">
    <source>
        <dbReference type="Proteomes" id="UP000198598"/>
    </source>
</evidence>
<reference evidence="4 5" key="1">
    <citation type="submission" date="2016-10" db="EMBL/GenBank/DDBJ databases">
        <authorList>
            <person name="de Groot N.N."/>
        </authorList>
    </citation>
    <scope>NUCLEOTIDE SEQUENCE [LARGE SCALE GENOMIC DNA]</scope>
    <source>
        <strain evidence="4 5">DSM 26130</strain>
    </source>
</reference>
<feature type="domain" description="Response regulatory" evidence="2">
    <location>
        <begin position="4"/>
        <end position="117"/>
    </location>
</feature>
<dbReference type="Gene3D" id="3.40.50.2300">
    <property type="match status" value="1"/>
</dbReference>
<name>A0A1I2CFB5_9BACT</name>
<evidence type="ECO:0000259" key="3">
    <source>
        <dbReference type="PROSITE" id="PS50930"/>
    </source>
</evidence>
<accession>A0A1I2CFB5</accession>
<dbReference type="RefSeq" id="WP_093832393.1">
    <property type="nucleotide sequence ID" value="NZ_FOLQ01000017.1"/>
</dbReference>
<dbReference type="Proteomes" id="UP000198598">
    <property type="component" value="Unassembled WGS sequence"/>
</dbReference>
<feature type="modified residue" description="4-aspartylphosphate" evidence="1">
    <location>
        <position position="56"/>
    </location>
</feature>
<feature type="domain" description="HTH LytTR-type" evidence="3">
    <location>
        <begin position="147"/>
        <end position="250"/>
    </location>
</feature>
<dbReference type="InterPro" id="IPR011006">
    <property type="entry name" value="CheY-like_superfamily"/>
</dbReference>
<sequence>METKALLIDDEQPNLDNLQALLKTYCPQVNVCGTALNAEAAKRVLYTEQPDVLFLDIQMPQQNGFDFLRSLPEYNFEVIFVTAYDQYVLQALRFAAVDYLLKPLDINELQAAVERAIKQRRLKEQNQLLHNLMQTLKSGQSQDEPRIALATAKETRFVKISEIIRCESSNNYTTFHLSDGETLLVCKPIYAYDDVLTQYGFIRCHQSHLVNKPFIKSWKKEFGDFLLLTDGSEVPISRGKKEGLKKALHV</sequence>
<dbReference type="SMART" id="SM00448">
    <property type="entry name" value="REC"/>
    <property type="match status" value="1"/>
</dbReference>
<dbReference type="PANTHER" id="PTHR37299">
    <property type="entry name" value="TRANSCRIPTIONAL REGULATOR-RELATED"/>
    <property type="match status" value="1"/>
</dbReference>
<evidence type="ECO:0000313" key="4">
    <source>
        <dbReference type="EMBL" id="SFE66986.1"/>
    </source>
</evidence>
<dbReference type="Pfam" id="PF00072">
    <property type="entry name" value="Response_reg"/>
    <property type="match status" value="1"/>
</dbReference>
<dbReference type="InterPro" id="IPR046947">
    <property type="entry name" value="LytR-like"/>
</dbReference>
<evidence type="ECO:0000256" key="1">
    <source>
        <dbReference type="PROSITE-ProRule" id="PRU00169"/>
    </source>
</evidence>
<dbReference type="STRING" id="662367.SAMN05216167_11769"/>
<dbReference type="PANTHER" id="PTHR37299:SF1">
    <property type="entry name" value="STAGE 0 SPORULATION PROTEIN A HOMOLOG"/>
    <property type="match status" value="1"/>
</dbReference>
<dbReference type="AlphaFoldDB" id="A0A1I2CFB5"/>
<dbReference type="Pfam" id="PF04397">
    <property type="entry name" value="LytTR"/>
    <property type="match status" value="1"/>
</dbReference>